<keyword evidence="5" id="KW-0539">Nucleus</keyword>
<dbReference type="GO" id="GO:0000228">
    <property type="term" value="C:nuclear chromosome"/>
    <property type="evidence" value="ECO:0007669"/>
    <property type="project" value="InterPro"/>
</dbReference>
<gene>
    <name evidence="7" type="ORF">TRICI_004095</name>
</gene>
<comment type="caution">
    <text evidence="7">The sequence shown here is derived from an EMBL/GenBank/DDBJ whole genome shotgun (WGS) entry which is preliminary data.</text>
</comment>
<dbReference type="Proteomes" id="UP000761534">
    <property type="component" value="Unassembled WGS sequence"/>
</dbReference>
<accession>A0A642V850</accession>
<evidence type="ECO:0000256" key="2">
    <source>
        <dbReference type="ARBA" id="ARBA00010239"/>
    </source>
</evidence>
<reference evidence="7" key="1">
    <citation type="journal article" date="2019" name="G3 (Bethesda)">
        <title>Genome Assemblies of Two Rare Opportunistic Yeast Pathogens: Diutina rugosa (syn. Candida rugosa) and Trichomonascus ciferrii (syn. Candida ciferrii).</title>
        <authorList>
            <person name="Mixao V."/>
            <person name="Saus E."/>
            <person name="Hansen A.P."/>
            <person name="Lass-Florl C."/>
            <person name="Gabaldon T."/>
        </authorList>
    </citation>
    <scope>NUCLEOTIDE SEQUENCE</scope>
    <source>
        <strain evidence="7">CBS 4856</strain>
    </source>
</reference>
<comment type="subcellular location">
    <subcellularLocation>
        <location evidence="1">Nucleus</location>
    </subcellularLocation>
</comment>
<feature type="compositionally biased region" description="Acidic residues" evidence="6">
    <location>
        <begin position="57"/>
        <end position="66"/>
    </location>
</feature>
<feature type="region of interest" description="Disordered" evidence="6">
    <location>
        <begin position="57"/>
        <end position="79"/>
    </location>
</feature>
<protein>
    <recommendedName>
        <fullName evidence="9">Chromatin structure-remodeling complex subunit SFH1</fullName>
    </recommendedName>
</protein>
<dbReference type="AlphaFoldDB" id="A0A642V850"/>
<evidence type="ECO:0000256" key="6">
    <source>
        <dbReference type="SAM" id="MobiDB-lite"/>
    </source>
</evidence>
<dbReference type="OrthoDB" id="10258327at2759"/>
<dbReference type="EMBL" id="SWFS01000307">
    <property type="protein sequence ID" value="KAA8910571.1"/>
    <property type="molecule type" value="Genomic_DNA"/>
</dbReference>
<evidence type="ECO:0000313" key="8">
    <source>
        <dbReference type="Proteomes" id="UP000761534"/>
    </source>
</evidence>
<keyword evidence="4" id="KW-0804">Transcription</keyword>
<name>A0A642V850_9ASCO</name>
<dbReference type="InterPro" id="IPR006939">
    <property type="entry name" value="SNF5"/>
</dbReference>
<dbReference type="Pfam" id="PF04855">
    <property type="entry name" value="SNF5"/>
    <property type="match status" value="1"/>
</dbReference>
<evidence type="ECO:0000256" key="5">
    <source>
        <dbReference type="ARBA" id="ARBA00023242"/>
    </source>
</evidence>
<proteinExistence type="inferred from homology"/>
<dbReference type="VEuPathDB" id="FungiDB:TRICI_004095"/>
<dbReference type="GO" id="GO:0006338">
    <property type="term" value="P:chromatin remodeling"/>
    <property type="evidence" value="ECO:0007669"/>
    <property type="project" value="InterPro"/>
</dbReference>
<organism evidence="7 8">
    <name type="scientific">Trichomonascus ciferrii</name>
    <dbReference type="NCBI Taxonomy" id="44093"/>
    <lineage>
        <taxon>Eukaryota</taxon>
        <taxon>Fungi</taxon>
        <taxon>Dikarya</taxon>
        <taxon>Ascomycota</taxon>
        <taxon>Saccharomycotina</taxon>
        <taxon>Dipodascomycetes</taxon>
        <taxon>Dipodascales</taxon>
        <taxon>Trichomonascaceae</taxon>
        <taxon>Trichomonascus</taxon>
        <taxon>Trichomonascus ciferrii complex</taxon>
    </lineage>
</organism>
<keyword evidence="8" id="KW-1185">Reference proteome</keyword>
<evidence type="ECO:0000256" key="4">
    <source>
        <dbReference type="ARBA" id="ARBA00023163"/>
    </source>
</evidence>
<evidence type="ECO:0008006" key="9">
    <source>
        <dbReference type="Google" id="ProtNLM"/>
    </source>
</evidence>
<keyword evidence="3" id="KW-0805">Transcription regulation</keyword>
<evidence type="ECO:0000256" key="1">
    <source>
        <dbReference type="ARBA" id="ARBA00004123"/>
    </source>
</evidence>
<evidence type="ECO:0000313" key="7">
    <source>
        <dbReference type="EMBL" id="KAA8910571.1"/>
    </source>
</evidence>
<comment type="similarity">
    <text evidence="2">Belongs to the SNF5 family.</text>
</comment>
<sequence length="352" mass="39573">MSGAPPSAAIIPQALATGFSSRLRLEQTSIFISTQPVARTNKRASANAIVNYAEIEEDYDEDEEEATTGPNGTPIPGDKLMERREVKKPASKTKHAVYTPQQMQEIADKEELLIPVRFNMEYDNYKITDFIMWNVNEEVMTPDMFGMITCSDMDLPIGLSSAISNTIKNAISEYTELANIKLPTDTGLHVVIHLSVNLDKQLYEDKFEWDLSSDELSPEAFAKSVVQDMGLSGEFYPAIAHSLHEVLLKMKREAMDGHLPQEVDNQAAFGAEAGRRVDQELVGEEWAPSVETLSPEEIERREVERDRNIRRLKRESAKMGEYSDIGGLFGRNKRRRRLYDGDSPSRGASPAW</sequence>
<dbReference type="PANTHER" id="PTHR10019">
    <property type="entry name" value="SNF5"/>
    <property type="match status" value="1"/>
</dbReference>
<evidence type="ECO:0000256" key="3">
    <source>
        <dbReference type="ARBA" id="ARBA00023015"/>
    </source>
</evidence>